<dbReference type="InterPro" id="IPR027461">
    <property type="entry name" value="Carboxypeptidase_A_C_sf"/>
</dbReference>
<dbReference type="STRING" id="388280.SAMN04488057_11655"/>
<dbReference type="PIRSF" id="PIRSF028757">
    <property type="entry name" value="LD-carboxypeptidase"/>
    <property type="match status" value="1"/>
</dbReference>
<organism evidence="9 10">
    <name type="scientific">Cyclobacterium lianum</name>
    <dbReference type="NCBI Taxonomy" id="388280"/>
    <lineage>
        <taxon>Bacteria</taxon>
        <taxon>Pseudomonadati</taxon>
        <taxon>Bacteroidota</taxon>
        <taxon>Cytophagia</taxon>
        <taxon>Cytophagales</taxon>
        <taxon>Cyclobacteriaceae</taxon>
        <taxon>Cyclobacterium</taxon>
    </lineage>
</organism>
<dbReference type="GO" id="GO:0004180">
    <property type="term" value="F:carboxypeptidase activity"/>
    <property type="evidence" value="ECO:0007669"/>
    <property type="project" value="UniProtKB-KW"/>
</dbReference>
<dbReference type="InterPro" id="IPR027478">
    <property type="entry name" value="LdcA_N"/>
</dbReference>
<evidence type="ECO:0000259" key="7">
    <source>
        <dbReference type="Pfam" id="PF02016"/>
    </source>
</evidence>
<evidence type="ECO:0000313" key="10">
    <source>
        <dbReference type="Proteomes" id="UP000184513"/>
    </source>
</evidence>
<keyword evidence="4" id="KW-0378">Hydrolase</keyword>
<evidence type="ECO:0000256" key="1">
    <source>
        <dbReference type="ARBA" id="ARBA00010233"/>
    </source>
</evidence>
<evidence type="ECO:0000256" key="3">
    <source>
        <dbReference type="ARBA" id="ARBA00022670"/>
    </source>
</evidence>
<feature type="domain" description="LD-carboxypeptidase C-terminal" evidence="8">
    <location>
        <begin position="217"/>
        <end position="332"/>
    </location>
</feature>
<evidence type="ECO:0000256" key="5">
    <source>
        <dbReference type="ARBA" id="ARBA00022825"/>
    </source>
</evidence>
<feature type="active site" description="Nucleophile" evidence="6">
    <location>
        <position position="143"/>
    </location>
</feature>
<dbReference type="PANTHER" id="PTHR30237:SF2">
    <property type="entry name" value="MUREIN TETRAPEPTIDE CARBOXYPEPTIDASE"/>
    <property type="match status" value="1"/>
</dbReference>
<dbReference type="AlphaFoldDB" id="A0A1M7QC43"/>
<keyword evidence="2 9" id="KW-0121">Carboxypeptidase</keyword>
<dbReference type="Gene3D" id="3.40.50.10740">
    <property type="entry name" value="Class I glutamine amidotransferase-like"/>
    <property type="match status" value="1"/>
</dbReference>
<dbReference type="Pfam" id="PF17676">
    <property type="entry name" value="Peptidase_S66C"/>
    <property type="match status" value="1"/>
</dbReference>
<dbReference type="Pfam" id="PF02016">
    <property type="entry name" value="Peptidase_S66"/>
    <property type="match status" value="1"/>
</dbReference>
<keyword evidence="10" id="KW-1185">Reference proteome</keyword>
<evidence type="ECO:0000259" key="8">
    <source>
        <dbReference type="Pfam" id="PF17676"/>
    </source>
</evidence>
<dbReference type="Gene3D" id="3.50.30.60">
    <property type="entry name" value="LD-carboxypeptidase A C-terminal domain-like"/>
    <property type="match status" value="1"/>
</dbReference>
<comment type="similarity">
    <text evidence="1">Belongs to the peptidase S66 family.</text>
</comment>
<accession>A0A1M7QC43</accession>
<reference evidence="9 10" key="1">
    <citation type="submission" date="2016-11" db="EMBL/GenBank/DDBJ databases">
        <authorList>
            <person name="Jaros S."/>
            <person name="Januszkiewicz K."/>
            <person name="Wedrychowicz H."/>
        </authorList>
    </citation>
    <scope>NUCLEOTIDE SEQUENCE [LARGE SCALE GENOMIC DNA]</scope>
    <source>
        <strain evidence="9 10">CGMCC 1.6102</strain>
    </source>
</reference>
<gene>
    <name evidence="9" type="ORF">SAMN04488057_11655</name>
</gene>
<evidence type="ECO:0000256" key="2">
    <source>
        <dbReference type="ARBA" id="ARBA00022645"/>
    </source>
</evidence>
<dbReference type="GO" id="GO:0006508">
    <property type="term" value="P:proteolysis"/>
    <property type="evidence" value="ECO:0007669"/>
    <property type="project" value="UniProtKB-KW"/>
</dbReference>
<keyword evidence="3" id="KW-0645">Protease</keyword>
<sequence length="348" mass="38213">MEKREFIKSLGLGLGLMPLSGLAKTTEKQPSQDRLLPKKLQPGDQVGLVSPSAATADIMEFTFAREALEALGLKVEQGKYLKERRGHLAGTDAERAADINEMFGNKRIKAIVCIRGGSGAARILPLLDYELIRKNPKPIMGYSDITALHNAINAQTGLITFHGPNGSGSWNNFNANQFRSVFFGTGETITYKNESEETEDLVNKKNRIRTIYPGKAEGSLVGGNLTVLTALAGSPYLPDFRGKLLFLEDIGEEPYRIDRMMSTLMLMGVFRQISGFVFGQCTDCDPGGGYGNLTLDQIFDDYLLPHKIPAFRGAMIGHIPSQFLLPFGAKMAMDANRGILETREALFQ</sequence>
<dbReference type="Proteomes" id="UP000184513">
    <property type="component" value="Unassembled WGS sequence"/>
</dbReference>
<dbReference type="SUPFAM" id="SSF52317">
    <property type="entry name" value="Class I glutamine amidotransferase-like"/>
    <property type="match status" value="1"/>
</dbReference>
<evidence type="ECO:0000256" key="6">
    <source>
        <dbReference type="PIRSR" id="PIRSR028757-1"/>
    </source>
</evidence>
<dbReference type="RefSeq" id="WP_073097100.1">
    <property type="nucleotide sequence ID" value="NZ_FRCY01000016.1"/>
</dbReference>
<dbReference type="OrthoDB" id="9807329at2"/>
<dbReference type="SUPFAM" id="SSF141986">
    <property type="entry name" value="LD-carboxypeptidase A C-terminal domain-like"/>
    <property type="match status" value="1"/>
</dbReference>
<dbReference type="InterPro" id="IPR040921">
    <property type="entry name" value="Peptidase_S66C"/>
</dbReference>
<feature type="active site" description="Charge relay system" evidence="6">
    <location>
        <position position="248"/>
    </location>
</feature>
<dbReference type="GO" id="GO:0008236">
    <property type="term" value="F:serine-type peptidase activity"/>
    <property type="evidence" value="ECO:0007669"/>
    <property type="project" value="UniProtKB-KW"/>
</dbReference>
<dbReference type="InterPro" id="IPR040449">
    <property type="entry name" value="Peptidase_S66_N"/>
</dbReference>
<dbReference type="InterPro" id="IPR003507">
    <property type="entry name" value="S66_fam"/>
</dbReference>
<feature type="active site" description="Charge relay system" evidence="6">
    <location>
        <position position="318"/>
    </location>
</feature>
<dbReference type="CDD" id="cd07025">
    <property type="entry name" value="Peptidase_S66"/>
    <property type="match status" value="1"/>
</dbReference>
<dbReference type="EMBL" id="FRCY01000016">
    <property type="protein sequence ID" value="SHN28390.1"/>
    <property type="molecule type" value="Genomic_DNA"/>
</dbReference>
<keyword evidence="5" id="KW-0720">Serine protease</keyword>
<feature type="domain" description="LD-carboxypeptidase N-terminal" evidence="7">
    <location>
        <begin position="46"/>
        <end position="163"/>
    </location>
</feature>
<proteinExistence type="inferred from homology"/>
<protein>
    <submittedName>
        <fullName evidence="9">Muramoyltetrapeptide carboxypeptidase</fullName>
    </submittedName>
</protein>
<name>A0A1M7QC43_9BACT</name>
<evidence type="ECO:0000313" key="9">
    <source>
        <dbReference type="EMBL" id="SHN28390.1"/>
    </source>
</evidence>
<dbReference type="InterPro" id="IPR029062">
    <property type="entry name" value="Class_I_gatase-like"/>
</dbReference>
<evidence type="ECO:0000256" key="4">
    <source>
        <dbReference type="ARBA" id="ARBA00022801"/>
    </source>
</evidence>
<dbReference type="PANTHER" id="PTHR30237">
    <property type="entry name" value="MURAMOYLTETRAPEPTIDE CARBOXYPEPTIDASE"/>
    <property type="match status" value="1"/>
</dbReference>